<dbReference type="EMBL" id="JACEZS010000006">
    <property type="protein sequence ID" value="MBA5605587.1"/>
    <property type="molecule type" value="Genomic_DNA"/>
</dbReference>
<evidence type="ECO:0000256" key="2">
    <source>
        <dbReference type="ARBA" id="ARBA00007639"/>
    </source>
</evidence>
<protein>
    <submittedName>
        <fullName evidence="6">Substrate-binding domain-containing protein</fullName>
    </submittedName>
</protein>
<organism evidence="6 7">
    <name type="scientific">Rugamonas fusca</name>
    <dbReference type="NCBI Taxonomy" id="2758568"/>
    <lineage>
        <taxon>Bacteria</taxon>
        <taxon>Pseudomonadati</taxon>
        <taxon>Pseudomonadota</taxon>
        <taxon>Betaproteobacteria</taxon>
        <taxon>Burkholderiales</taxon>
        <taxon>Oxalobacteraceae</taxon>
        <taxon>Telluria group</taxon>
        <taxon>Rugamonas</taxon>
    </lineage>
</organism>
<dbReference type="InterPro" id="IPR025997">
    <property type="entry name" value="SBP_2_dom"/>
</dbReference>
<comment type="subcellular location">
    <subcellularLocation>
        <location evidence="1">Cell envelope</location>
    </subcellularLocation>
</comment>
<feature type="signal peptide" evidence="4">
    <location>
        <begin position="1"/>
        <end position="28"/>
    </location>
</feature>
<dbReference type="RefSeq" id="WP_182216642.1">
    <property type="nucleotide sequence ID" value="NZ_JACEZS010000006.1"/>
</dbReference>
<evidence type="ECO:0000259" key="5">
    <source>
        <dbReference type="Pfam" id="PF13407"/>
    </source>
</evidence>
<sequence>MKRRSFLLRGAACAVSFSALFWCGPAGAASKEIVYITAKLDLPFWGTLGKGVESVALANGYTYSAMDSQLNPQMQLQHAREAIARGVAGIVISPVDSQSAPDTLELARRAGVPVVIADIGTNSGQYVSYIKSDNYRGAYEVGTAVAAALKERGWQHDPFALVTISLARKNGQDRTNGFRDAMKDAGISHEGGLRQMQNYSADETSGFVKSLLAATPRPRSIFIETDQPTMGALHTIKAAKKQNEVLIGSFDAMPEVAELLKAGPLVACGMQQPYLMGVKSAEALVESLHGKVPAKQITVPILVATSRNIEQLMPVANKTVFGIAAK</sequence>
<name>A0A7W2EGM5_9BURK</name>
<reference evidence="6 7" key="1">
    <citation type="submission" date="2020-07" db="EMBL/GenBank/DDBJ databases">
        <title>Novel species isolated from subtropical streams in China.</title>
        <authorList>
            <person name="Lu H."/>
        </authorList>
    </citation>
    <scope>NUCLEOTIDE SEQUENCE [LARGE SCALE GENOMIC DNA]</scope>
    <source>
        <strain evidence="6 7">FT3S</strain>
    </source>
</reference>
<evidence type="ECO:0000256" key="4">
    <source>
        <dbReference type="SAM" id="SignalP"/>
    </source>
</evidence>
<dbReference type="PANTHER" id="PTHR46847:SF1">
    <property type="entry name" value="D-ALLOSE-BINDING PERIPLASMIC PROTEIN-RELATED"/>
    <property type="match status" value="1"/>
</dbReference>
<keyword evidence="3 4" id="KW-0732">Signal</keyword>
<dbReference type="Proteomes" id="UP000566711">
    <property type="component" value="Unassembled WGS sequence"/>
</dbReference>
<evidence type="ECO:0000256" key="1">
    <source>
        <dbReference type="ARBA" id="ARBA00004196"/>
    </source>
</evidence>
<feature type="domain" description="Periplasmic binding protein" evidence="5">
    <location>
        <begin position="33"/>
        <end position="291"/>
    </location>
</feature>
<dbReference type="GO" id="GO:0030313">
    <property type="term" value="C:cell envelope"/>
    <property type="evidence" value="ECO:0007669"/>
    <property type="project" value="UniProtKB-SubCell"/>
</dbReference>
<dbReference type="SUPFAM" id="SSF53822">
    <property type="entry name" value="Periplasmic binding protein-like I"/>
    <property type="match status" value="1"/>
</dbReference>
<proteinExistence type="inferred from homology"/>
<evidence type="ECO:0000256" key="3">
    <source>
        <dbReference type="ARBA" id="ARBA00022729"/>
    </source>
</evidence>
<gene>
    <name evidence="6" type="ORF">H3H36_09460</name>
</gene>
<keyword evidence="7" id="KW-1185">Reference proteome</keyword>
<evidence type="ECO:0000313" key="7">
    <source>
        <dbReference type="Proteomes" id="UP000566711"/>
    </source>
</evidence>
<dbReference type="Pfam" id="PF13407">
    <property type="entry name" value="Peripla_BP_4"/>
    <property type="match status" value="1"/>
</dbReference>
<dbReference type="AlphaFoldDB" id="A0A7W2EGM5"/>
<feature type="chain" id="PRO_5030874718" evidence="4">
    <location>
        <begin position="29"/>
        <end position="326"/>
    </location>
</feature>
<dbReference type="PANTHER" id="PTHR46847">
    <property type="entry name" value="D-ALLOSE-BINDING PERIPLASMIC PROTEIN-RELATED"/>
    <property type="match status" value="1"/>
</dbReference>
<comment type="caution">
    <text evidence="6">The sequence shown here is derived from an EMBL/GenBank/DDBJ whole genome shotgun (WGS) entry which is preliminary data.</text>
</comment>
<comment type="similarity">
    <text evidence="2">Belongs to the bacterial solute-binding protein 2 family.</text>
</comment>
<accession>A0A7W2EGM5</accession>
<dbReference type="Gene3D" id="3.40.50.2300">
    <property type="match status" value="2"/>
</dbReference>
<dbReference type="GO" id="GO:0030246">
    <property type="term" value="F:carbohydrate binding"/>
    <property type="evidence" value="ECO:0007669"/>
    <property type="project" value="UniProtKB-ARBA"/>
</dbReference>
<evidence type="ECO:0000313" key="6">
    <source>
        <dbReference type="EMBL" id="MBA5605587.1"/>
    </source>
</evidence>
<dbReference type="InterPro" id="IPR028082">
    <property type="entry name" value="Peripla_BP_I"/>
</dbReference>